<feature type="transmembrane region" description="Helical" evidence="6">
    <location>
        <begin position="20"/>
        <end position="40"/>
    </location>
</feature>
<comment type="subcellular location">
    <subcellularLocation>
        <location evidence="1">Membrane</location>
        <topology evidence="1">Multi-pass membrane protein</topology>
    </subcellularLocation>
</comment>
<keyword evidence="8" id="KW-1185">Reference proteome</keyword>
<dbReference type="PANTHER" id="PTHR16201:SF11">
    <property type="entry name" value="PQ-LOOP REPEAT-CONTAINING PROTEIN"/>
    <property type="match status" value="1"/>
</dbReference>
<dbReference type="Proteomes" id="UP000789375">
    <property type="component" value="Unassembled WGS sequence"/>
</dbReference>
<keyword evidence="3 6" id="KW-1133">Transmembrane helix</keyword>
<feature type="transmembrane region" description="Helical" evidence="6">
    <location>
        <begin position="161"/>
        <end position="179"/>
    </location>
</feature>
<keyword evidence="2 6" id="KW-0812">Transmembrane</keyword>
<feature type="region of interest" description="Disordered" evidence="5">
    <location>
        <begin position="268"/>
        <end position="328"/>
    </location>
</feature>
<evidence type="ECO:0000313" key="7">
    <source>
        <dbReference type="EMBL" id="CAG8612467.1"/>
    </source>
</evidence>
<gene>
    <name evidence="7" type="ORF">FMOSSE_LOCUS9539</name>
</gene>
<feature type="transmembrane region" description="Helical" evidence="6">
    <location>
        <begin position="191"/>
        <end position="215"/>
    </location>
</feature>
<evidence type="ECO:0000256" key="6">
    <source>
        <dbReference type="SAM" id="Phobius"/>
    </source>
</evidence>
<sequence length="328" mass="37857">MLHSLRDKEIITCISDNEPIDVSLSVLVALGLLISCVPQVSRIIKYKSSEGISPWFLLFGTISATCSLFNIIILQFHMIECCRIVPGITCLENTLGIIQLAIQWFTFMLILILFMLYFPSHRKLAPYIRHLHFNIPPTRWSIEWRILLLFYGHEDINWMKGWADFLGVSSMIFVSIQFIPQLYRTWWRKSVGALSIPMMFMQVPASFIFVYTLYIRPGTRWTTWIVFFVSGCLQGILLIMCICWYFRSKRLGHGPFYVSETDQLLGRNGKPLLPDERTRLINKGQKKRSPRPSTSRGSSYNSNTSDLPPTKDHSLNIDNDPNYLAVSS</sequence>
<dbReference type="Gene3D" id="1.20.1280.290">
    <property type="match status" value="2"/>
</dbReference>
<dbReference type="InterPro" id="IPR006603">
    <property type="entry name" value="PQ-loop_rpt"/>
</dbReference>
<protein>
    <submittedName>
        <fullName evidence="7">12178_t:CDS:1</fullName>
    </submittedName>
</protein>
<evidence type="ECO:0000256" key="2">
    <source>
        <dbReference type="ARBA" id="ARBA00022692"/>
    </source>
</evidence>
<dbReference type="GO" id="GO:0016020">
    <property type="term" value="C:membrane"/>
    <property type="evidence" value="ECO:0007669"/>
    <property type="project" value="UniProtKB-SubCell"/>
</dbReference>
<feature type="transmembrane region" description="Helical" evidence="6">
    <location>
        <begin position="52"/>
        <end position="74"/>
    </location>
</feature>
<dbReference type="AlphaFoldDB" id="A0A9N9CUF5"/>
<dbReference type="Pfam" id="PF04193">
    <property type="entry name" value="PQ-loop"/>
    <property type="match status" value="2"/>
</dbReference>
<feature type="transmembrane region" description="Helical" evidence="6">
    <location>
        <begin position="221"/>
        <end position="246"/>
    </location>
</feature>
<dbReference type="PANTHER" id="PTHR16201">
    <property type="entry name" value="SEVEN TRANSMEMBRANE PROTEIN 1-RELATED"/>
    <property type="match status" value="1"/>
</dbReference>
<evidence type="ECO:0000256" key="5">
    <source>
        <dbReference type="SAM" id="MobiDB-lite"/>
    </source>
</evidence>
<evidence type="ECO:0000313" key="8">
    <source>
        <dbReference type="Proteomes" id="UP000789375"/>
    </source>
</evidence>
<evidence type="ECO:0000256" key="1">
    <source>
        <dbReference type="ARBA" id="ARBA00004141"/>
    </source>
</evidence>
<evidence type="ECO:0000256" key="4">
    <source>
        <dbReference type="ARBA" id="ARBA00023136"/>
    </source>
</evidence>
<keyword evidence="4 6" id="KW-0472">Membrane</keyword>
<dbReference type="EMBL" id="CAJVPP010002811">
    <property type="protein sequence ID" value="CAG8612467.1"/>
    <property type="molecule type" value="Genomic_DNA"/>
</dbReference>
<proteinExistence type="predicted"/>
<dbReference type="SMART" id="SM00679">
    <property type="entry name" value="CTNS"/>
    <property type="match status" value="2"/>
</dbReference>
<reference evidence="7" key="1">
    <citation type="submission" date="2021-06" db="EMBL/GenBank/DDBJ databases">
        <authorList>
            <person name="Kallberg Y."/>
            <person name="Tangrot J."/>
            <person name="Rosling A."/>
        </authorList>
    </citation>
    <scope>NUCLEOTIDE SEQUENCE</scope>
    <source>
        <strain evidence="7">87-6 pot B 2015</strain>
    </source>
</reference>
<comment type="caution">
    <text evidence="7">The sequence shown here is derived from an EMBL/GenBank/DDBJ whole genome shotgun (WGS) entry which is preliminary data.</text>
</comment>
<accession>A0A9N9CUF5</accession>
<organism evidence="7 8">
    <name type="scientific">Funneliformis mosseae</name>
    <name type="common">Endomycorrhizal fungus</name>
    <name type="synonym">Glomus mosseae</name>
    <dbReference type="NCBI Taxonomy" id="27381"/>
    <lineage>
        <taxon>Eukaryota</taxon>
        <taxon>Fungi</taxon>
        <taxon>Fungi incertae sedis</taxon>
        <taxon>Mucoromycota</taxon>
        <taxon>Glomeromycotina</taxon>
        <taxon>Glomeromycetes</taxon>
        <taxon>Glomerales</taxon>
        <taxon>Glomeraceae</taxon>
        <taxon>Funneliformis</taxon>
    </lineage>
</organism>
<evidence type="ECO:0000256" key="3">
    <source>
        <dbReference type="ARBA" id="ARBA00022989"/>
    </source>
</evidence>
<name>A0A9N9CUF5_FUNMO</name>
<feature type="transmembrane region" description="Helical" evidence="6">
    <location>
        <begin position="95"/>
        <end position="118"/>
    </location>
</feature>
<dbReference type="InterPro" id="IPR051415">
    <property type="entry name" value="LAAT-1"/>
</dbReference>